<sequence>MGCLSFDALHTHCKEAGRQNRQGKDHRTTVPPKQADCAPKGMSPCFG</sequence>
<protein>
    <submittedName>
        <fullName evidence="2">Uncharacterized protein</fullName>
    </submittedName>
</protein>
<dbReference type="STRING" id="375451.RD1_3692"/>
<proteinExistence type="predicted"/>
<evidence type="ECO:0000313" key="2">
    <source>
        <dbReference type="EMBL" id="ABG33164.1"/>
    </source>
</evidence>
<dbReference type="HOGENOM" id="CLU_3172703_0_0_5"/>
<dbReference type="AlphaFoldDB" id="Q162C9"/>
<accession>Q162C9</accession>
<dbReference type="EMBL" id="CP000362">
    <property type="protein sequence ID" value="ABG33164.1"/>
    <property type="molecule type" value="Genomic_DNA"/>
</dbReference>
<keyword evidence="3" id="KW-1185">Reference proteome</keyword>
<evidence type="ECO:0000313" key="3">
    <source>
        <dbReference type="Proteomes" id="UP000007029"/>
    </source>
</evidence>
<dbReference type="KEGG" id="rde:RD1_3692"/>
<name>Q162C9_ROSDO</name>
<reference evidence="2 3" key="1">
    <citation type="journal article" date="2007" name="J. Bacteriol.">
        <title>The complete genome sequence of Roseobacter denitrificans reveals a mixotrophic rather than photosynthetic metabolism.</title>
        <authorList>
            <person name="Swingley W.D."/>
            <person name="Sadekar S."/>
            <person name="Mastrian S.D."/>
            <person name="Matthies H.J."/>
            <person name="Hao J."/>
            <person name="Ramos H."/>
            <person name="Acharya C.R."/>
            <person name="Conrad A.L."/>
            <person name="Taylor H.L."/>
            <person name="Dejesa L.C."/>
            <person name="Shah M.K."/>
            <person name="O'huallachain M.E."/>
            <person name="Lince M.T."/>
            <person name="Blankenship R.E."/>
            <person name="Beatty J.T."/>
            <person name="Touchman J.W."/>
        </authorList>
    </citation>
    <scope>NUCLEOTIDE SEQUENCE [LARGE SCALE GENOMIC DNA]</scope>
    <source>
        <strain evidence="3">ATCC 33942 / OCh 114</strain>
    </source>
</reference>
<feature type="region of interest" description="Disordered" evidence="1">
    <location>
        <begin position="16"/>
        <end position="35"/>
    </location>
</feature>
<gene>
    <name evidence="2" type="ordered locus">RD1_3692</name>
</gene>
<dbReference type="Proteomes" id="UP000007029">
    <property type="component" value="Chromosome"/>
</dbReference>
<evidence type="ECO:0000256" key="1">
    <source>
        <dbReference type="SAM" id="MobiDB-lite"/>
    </source>
</evidence>
<organism evidence="2 3">
    <name type="scientific">Roseobacter denitrificans (strain ATCC 33942 / OCh 114)</name>
    <name type="common">Erythrobacter sp. (strain OCh 114)</name>
    <name type="synonym">Roseobacter denitrificans</name>
    <dbReference type="NCBI Taxonomy" id="375451"/>
    <lineage>
        <taxon>Bacteria</taxon>
        <taxon>Pseudomonadati</taxon>
        <taxon>Pseudomonadota</taxon>
        <taxon>Alphaproteobacteria</taxon>
        <taxon>Rhodobacterales</taxon>
        <taxon>Roseobacteraceae</taxon>
        <taxon>Roseobacter</taxon>
    </lineage>
</organism>
<feature type="compositionally biased region" description="Basic and acidic residues" evidence="1">
    <location>
        <begin position="16"/>
        <end position="28"/>
    </location>
</feature>